<dbReference type="OrthoDB" id="10041630at2759"/>
<evidence type="ECO:0008006" key="4">
    <source>
        <dbReference type="Google" id="ProtNLM"/>
    </source>
</evidence>
<dbReference type="Proteomes" id="UP000193560">
    <property type="component" value="Unassembled WGS sequence"/>
</dbReference>
<organism evidence="2 3">
    <name type="scientific">Absidia repens</name>
    <dbReference type="NCBI Taxonomy" id="90262"/>
    <lineage>
        <taxon>Eukaryota</taxon>
        <taxon>Fungi</taxon>
        <taxon>Fungi incertae sedis</taxon>
        <taxon>Mucoromycota</taxon>
        <taxon>Mucoromycotina</taxon>
        <taxon>Mucoromycetes</taxon>
        <taxon>Mucorales</taxon>
        <taxon>Cunninghamellaceae</taxon>
        <taxon>Absidia</taxon>
    </lineage>
</organism>
<feature type="transmembrane region" description="Helical" evidence="1">
    <location>
        <begin position="212"/>
        <end position="234"/>
    </location>
</feature>
<protein>
    <recommendedName>
        <fullName evidence="4">Etoposide-induced protein 2.4-domain-containing protein</fullName>
    </recommendedName>
</protein>
<name>A0A1X2IJA4_9FUNG</name>
<comment type="caution">
    <text evidence="2">The sequence shown here is derived from an EMBL/GenBank/DDBJ whole genome shotgun (WGS) entry which is preliminary data.</text>
</comment>
<gene>
    <name evidence="2" type="ORF">BCR42DRAFT_490357</name>
</gene>
<evidence type="ECO:0000313" key="2">
    <source>
        <dbReference type="EMBL" id="ORZ17638.1"/>
    </source>
</evidence>
<dbReference type="PANTHER" id="PTHR38421">
    <property type="entry name" value="TRANSMEMBRANE PROTEIN USGS"/>
    <property type="match status" value="1"/>
</dbReference>
<keyword evidence="3" id="KW-1185">Reference proteome</keyword>
<dbReference type="AlphaFoldDB" id="A0A1X2IJA4"/>
<keyword evidence="1" id="KW-0812">Transmembrane</keyword>
<reference evidence="2 3" key="1">
    <citation type="submission" date="2016-07" db="EMBL/GenBank/DDBJ databases">
        <title>Pervasive Adenine N6-methylation of Active Genes in Fungi.</title>
        <authorList>
            <consortium name="DOE Joint Genome Institute"/>
            <person name="Mondo S.J."/>
            <person name="Dannebaum R.O."/>
            <person name="Kuo R.C."/>
            <person name="Labutti K."/>
            <person name="Haridas S."/>
            <person name="Kuo A."/>
            <person name="Salamov A."/>
            <person name="Ahrendt S.R."/>
            <person name="Lipzen A."/>
            <person name="Sullivan W."/>
            <person name="Andreopoulos W.B."/>
            <person name="Clum A."/>
            <person name="Lindquist E."/>
            <person name="Daum C."/>
            <person name="Ramamoorthy G.K."/>
            <person name="Gryganskyi A."/>
            <person name="Culley D."/>
            <person name="Magnuson J.K."/>
            <person name="James T.Y."/>
            <person name="O'Malley M.A."/>
            <person name="Stajich J.E."/>
            <person name="Spatafora J.W."/>
            <person name="Visel A."/>
            <person name="Grigoriev I.V."/>
        </authorList>
    </citation>
    <scope>NUCLEOTIDE SEQUENCE [LARGE SCALE GENOMIC DNA]</scope>
    <source>
        <strain evidence="2 3">NRRL 1336</strain>
    </source>
</reference>
<feature type="transmembrane region" description="Helical" evidence="1">
    <location>
        <begin position="268"/>
        <end position="293"/>
    </location>
</feature>
<keyword evidence="1" id="KW-1133">Transmembrane helix</keyword>
<accession>A0A1X2IJA4</accession>
<feature type="transmembrane region" description="Helical" evidence="1">
    <location>
        <begin position="34"/>
        <end position="56"/>
    </location>
</feature>
<evidence type="ECO:0000313" key="3">
    <source>
        <dbReference type="Proteomes" id="UP000193560"/>
    </source>
</evidence>
<feature type="transmembrane region" description="Helical" evidence="1">
    <location>
        <begin position="176"/>
        <end position="200"/>
    </location>
</feature>
<proteinExistence type="predicted"/>
<dbReference type="PANTHER" id="PTHR38421:SF1">
    <property type="entry name" value="TRANSMEMBRANE PROTEIN"/>
    <property type="match status" value="1"/>
</dbReference>
<dbReference type="EMBL" id="MCGE01000009">
    <property type="protein sequence ID" value="ORZ17638.1"/>
    <property type="molecule type" value="Genomic_DNA"/>
</dbReference>
<sequence>MARWTVHGLQRGVKEALQGIGLVLTNPHLRKQKFLRIFVSLAILSLILLIVTHLLVTIPLRIVKAVAFVFAGPGGDMTKVDALLDSSKSTIRDMVSYVPVLALLFIRNAYRKPLDDLFMETIHYIDDIGKKKHDKEEATTYTMALVQRSAMYSNKKKEVWPSMKSFVLRTWKKVRLGLVIFLLSLLPVVGRFVFPAAGAYTTFKSLGNTQGIAVGICFVFLPRWATMMLVRALIGMRTLMRELLEPYFARMHMSHKEKLRWFSGRKDVLFGFSAIAYLLIRVPFFGFVGYGVAQAAAGYMLTTVVSVDDILHSGSPTTPLAQVDDVVDLNVSGDDNNEDIDSSKLD</sequence>
<keyword evidence="1" id="KW-0472">Membrane</keyword>
<evidence type="ECO:0000256" key="1">
    <source>
        <dbReference type="SAM" id="Phobius"/>
    </source>
</evidence>